<organism evidence="2 3">
    <name type="scientific">Nocardia farcinica (strain IFM 10152)</name>
    <dbReference type="NCBI Taxonomy" id="247156"/>
    <lineage>
        <taxon>Bacteria</taxon>
        <taxon>Bacillati</taxon>
        <taxon>Actinomycetota</taxon>
        <taxon>Actinomycetes</taxon>
        <taxon>Mycobacteriales</taxon>
        <taxon>Nocardiaceae</taxon>
        <taxon>Nocardia</taxon>
    </lineage>
</organism>
<protein>
    <submittedName>
        <fullName evidence="2">Uncharacterized protein</fullName>
    </submittedName>
</protein>
<evidence type="ECO:0000313" key="3">
    <source>
        <dbReference type="Proteomes" id="UP000006820"/>
    </source>
</evidence>
<feature type="region of interest" description="Disordered" evidence="1">
    <location>
        <begin position="31"/>
        <end position="50"/>
    </location>
</feature>
<evidence type="ECO:0000313" key="2">
    <source>
        <dbReference type="EMBL" id="BAD55177.1"/>
    </source>
</evidence>
<dbReference type="EMBL" id="AP006618">
    <property type="protein sequence ID" value="BAD55177.1"/>
    <property type="molecule type" value="Genomic_DNA"/>
</dbReference>
<dbReference type="Proteomes" id="UP000006820">
    <property type="component" value="Chromosome"/>
</dbReference>
<name>Q5Z314_NOCFA</name>
<reference evidence="2 3" key="1">
    <citation type="journal article" date="2004" name="Proc. Natl. Acad. Sci. U.S.A.">
        <title>The complete genomic sequence of Nocardia farcinica IFM 10152.</title>
        <authorList>
            <person name="Ishikawa J."/>
            <person name="Yamashita A."/>
            <person name="Mikami Y."/>
            <person name="Hoshino Y."/>
            <person name="Kurita H."/>
            <person name="Hotta K."/>
            <person name="Shiba T."/>
            <person name="Hattori M."/>
        </authorList>
    </citation>
    <scope>NUCLEOTIDE SEQUENCE [LARGE SCALE GENOMIC DNA]</scope>
    <source>
        <strain evidence="2 3">IFM 10152</strain>
    </source>
</reference>
<dbReference type="KEGG" id="nfa:NFA_3350"/>
<gene>
    <name evidence="2" type="ordered locus">NFA_3350</name>
</gene>
<evidence type="ECO:0000256" key="1">
    <source>
        <dbReference type="SAM" id="MobiDB-lite"/>
    </source>
</evidence>
<keyword evidence="3" id="KW-1185">Reference proteome</keyword>
<accession>Q5Z314</accession>
<dbReference type="HOGENOM" id="CLU_3120410_0_0_11"/>
<dbReference type="AlphaFoldDB" id="Q5Z314"/>
<feature type="compositionally biased region" description="Basic residues" evidence="1">
    <location>
        <begin position="31"/>
        <end position="42"/>
    </location>
</feature>
<proteinExistence type="predicted"/>
<sequence>MPVSRLADNGVPPHMIAVVIRHGNVARTYRHKTRKTGGRHAVGRSMRDNE</sequence>